<reference evidence="2 3" key="1">
    <citation type="submission" date="2019-01" db="EMBL/GenBank/DDBJ databases">
        <title>Genome sequencing of strain DFW100M-13.</title>
        <authorList>
            <person name="Heo J."/>
            <person name="Kim S.-J."/>
            <person name="Kim J.-S."/>
            <person name="Hong S.-B."/>
            <person name="Kwon S.-W."/>
        </authorList>
    </citation>
    <scope>NUCLEOTIDE SEQUENCE [LARGE SCALE GENOMIC DNA]</scope>
    <source>
        <strain evidence="2 3">DFW100M-13</strain>
    </source>
</reference>
<accession>A0A4V0YCW9</accession>
<protein>
    <recommendedName>
        <fullName evidence="4">Restriction endonuclease type IV Mrr domain-containing protein</fullName>
    </recommendedName>
</protein>
<name>A0A4V0YCW9_9MICO</name>
<dbReference type="AlphaFoldDB" id="A0A4V0YCW9"/>
<evidence type="ECO:0000313" key="3">
    <source>
        <dbReference type="Proteomes" id="UP000293995"/>
    </source>
</evidence>
<gene>
    <name evidence="2" type="ORF">ET475_00715</name>
</gene>
<feature type="compositionally biased region" description="Low complexity" evidence="1">
    <location>
        <begin position="280"/>
        <end position="291"/>
    </location>
</feature>
<dbReference type="OrthoDB" id="8442997at2"/>
<organism evidence="2 3">
    <name type="scientific">Microbacterium protaetiae</name>
    <dbReference type="NCBI Taxonomy" id="2509458"/>
    <lineage>
        <taxon>Bacteria</taxon>
        <taxon>Bacillati</taxon>
        <taxon>Actinomycetota</taxon>
        <taxon>Actinomycetes</taxon>
        <taxon>Micrococcales</taxon>
        <taxon>Microbacteriaceae</taxon>
        <taxon>Microbacterium</taxon>
    </lineage>
</organism>
<sequence>MLNATPSTPVPAPVVGKLDLLPFNALSWEDFERLQWRVMRDVKGLRHAQLYGDRGQAQKGLDIVALAPDGTGVALQSKKYTSFGASNIKAAVKKFRTTTRPFTVETFIIGVARPVKTTAAIDELAAQRRALQPINLEMWDAQELSYFLRGRPDIVIEYFGMPTAEAFCLPFKLDTPLVPAADAVAVREALARTPEVATGAQQLFDQASATENSPQALELIEAGQVKLRDAGFGPTRHSTTKTDTGSWRPSGVQMRQHAMSWSSSGPRWTRAYPPPRRSPRANSPRSLNSPRLMRQLTPKATRASANGSSCVNASPKLRRRCIRTRWPSFPISRHYGSGSPSTRSGSFCSPARRPWRTTTANG</sequence>
<keyword evidence="3" id="KW-1185">Reference proteome</keyword>
<feature type="compositionally biased region" description="Polar residues" evidence="1">
    <location>
        <begin position="338"/>
        <end position="347"/>
    </location>
</feature>
<feature type="region of interest" description="Disordered" evidence="1">
    <location>
        <begin position="333"/>
        <end position="362"/>
    </location>
</feature>
<evidence type="ECO:0008006" key="4">
    <source>
        <dbReference type="Google" id="ProtNLM"/>
    </source>
</evidence>
<evidence type="ECO:0000256" key="1">
    <source>
        <dbReference type="SAM" id="MobiDB-lite"/>
    </source>
</evidence>
<proteinExistence type="predicted"/>
<dbReference type="KEGG" id="mprt:ET475_00715"/>
<evidence type="ECO:0000313" key="2">
    <source>
        <dbReference type="EMBL" id="QAY58671.1"/>
    </source>
</evidence>
<dbReference type="EMBL" id="CP035494">
    <property type="protein sequence ID" value="QAY58671.1"/>
    <property type="molecule type" value="Genomic_DNA"/>
</dbReference>
<feature type="region of interest" description="Disordered" evidence="1">
    <location>
        <begin position="230"/>
        <end position="291"/>
    </location>
</feature>
<dbReference type="Proteomes" id="UP000293995">
    <property type="component" value="Chromosome"/>
</dbReference>